<evidence type="ECO:0000259" key="8">
    <source>
        <dbReference type="PROSITE" id="PS50928"/>
    </source>
</evidence>
<evidence type="ECO:0000256" key="3">
    <source>
        <dbReference type="ARBA" id="ARBA00022475"/>
    </source>
</evidence>
<evidence type="ECO:0000313" key="10">
    <source>
        <dbReference type="Proteomes" id="UP001378188"/>
    </source>
</evidence>
<dbReference type="InterPro" id="IPR035906">
    <property type="entry name" value="MetI-like_sf"/>
</dbReference>
<dbReference type="GO" id="GO:0005886">
    <property type="term" value="C:plasma membrane"/>
    <property type="evidence" value="ECO:0007669"/>
    <property type="project" value="UniProtKB-SubCell"/>
</dbReference>
<feature type="transmembrane region" description="Helical" evidence="7">
    <location>
        <begin position="119"/>
        <end position="138"/>
    </location>
</feature>
<dbReference type="PANTHER" id="PTHR30151">
    <property type="entry name" value="ALKANE SULFONATE ABC TRANSPORTER-RELATED, MEMBRANE SUBUNIT"/>
    <property type="match status" value="1"/>
</dbReference>
<evidence type="ECO:0000256" key="1">
    <source>
        <dbReference type="ARBA" id="ARBA00004651"/>
    </source>
</evidence>
<evidence type="ECO:0000313" key="9">
    <source>
        <dbReference type="EMBL" id="MEJ8570738.1"/>
    </source>
</evidence>
<feature type="transmembrane region" description="Helical" evidence="7">
    <location>
        <begin position="215"/>
        <end position="236"/>
    </location>
</feature>
<feature type="domain" description="ABC transmembrane type-1" evidence="8">
    <location>
        <begin position="53"/>
        <end position="233"/>
    </location>
</feature>
<dbReference type="SUPFAM" id="SSF161098">
    <property type="entry name" value="MetI-like"/>
    <property type="match status" value="1"/>
</dbReference>
<dbReference type="InterPro" id="IPR000515">
    <property type="entry name" value="MetI-like"/>
</dbReference>
<comment type="similarity">
    <text evidence="7">Belongs to the binding-protein-dependent transport system permease family.</text>
</comment>
<sequence length="244" mass="26291">MRYLSLASVVGGFLLWELAGRFLVGQSLFLAVPSQIVEAAVKLWAAGVLQRHIIVSFSEFIIGYVIAIAIGLPIGLLLAVSPRFRAILSPWVDGLYATPVIAIAPLVILWFGIGIWSKVFVVVSVVIFPVIINTEAGIRSTPHNYVEAIRCFGASRVQVFLKVMIPSALPFIFAGMRLGIGRGLIGVVVGELFGSRAGLGRLIAESAETFNMPNLFVGVLLLAAAGILLTSAFHALERRIVHWT</sequence>
<protein>
    <submittedName>
        <fullName evidence="9">ABC transporter permease</fullName>
    </submittedName>
</protein>
<evidence type="ECO:0000256" key="6">
    <source>
        <dbReference type="ARBA" id="ARBA00023136"/>
    </source>
</evidence>
<dbReference type="PROSITE" id="PS50928">
    <property type="entry name" value="ABC_TM1"/>
    <property type="match status" value="1"/>
</dbReference>
<evidence type="ECO:0000256" key="7">
    <source>
        <dbReference type="RuleBase" id="RU363032"/>
    </source>
</evidence>
<dbReference type="CDD" id="cd06261">
    <property type="entry name" value="TM_PBP2"/>
    <property type="match status" value="1"/>
</dbReference>
<keyword evidence="2 7" id="KW-0813">Transport</keyword>
<evidence type="ECO:0000256" key="5">
    <source>
        <dbReference type="ARBA" id="ARBA00022989"/>
    </source>
</evidence>
<keyword evidence="3" id="KW-1003">Cell membrane</keyword>
<gene>
    <name evidence="9" type="ORF">V3328_04595</name>
</gene>
<keyword evidence="4 7" id="KW-0812">Transmembrane</keyword>
<comment type="caution">
    <text evidence="9">The sequence shown here is derived from an EMBL/GenBank/DDBJ whole genome shotgun (WGS) entry which is preliminary data.</text>
</comment>
<dbReference type="Gene3D" id="1.10.3720.10">
    <property type="entry name" value="MetI-like"/>
    <property type="match status" value="1"/>
</dbReference>
<dbReference type="GO" id="GO:0055085">
    <property type="term" value="P:transmembrane transport"/>
    <property type="evidence" value="ECO:0007669"/>
    <property type="project" value="InterPro"/>
</dbReference>
<comment type="subcellular location">
    <subcellularLocation>
        <location evidence="1 7">Cell membrane</location>
        <topology evidence="1 7">Multi-pass membrane protein</topology>
    </subcellularLocation>
</comment>
<dbReference type="Proteomes" id="UP001378188">
    <property type="component" value="Unassembled WGS sequence"/>
</dbReference>
<feature type="transmembrane region" description="Helical" evidence="7">
    <location>
        <begin position="92"/>
        <end position="113"/>
    </location>
</feature>
<dbReference type="PANTHER" id="PTHR30151:SF0">
    <property type="entry name" value="ABC TRANSPORTER PERMEASE PROTEIN MJ0413-RELATED"/>
    <property type="match status" value="1"/>
</dbReference>
<dbReference type="Pfam" id="PF00528">
    <property type="entry name" value="BPD_transp_1"/>
    <property type="match status" value="1"/>
</dbReference>
<keyword evidence="10" id="KW-1185">Reference proteome</keyword>
<feature type="transmembrane region" description="Helical" evidence="7">
    <location>
        <begin position="61"/>
        <end position="80"/>
    </location>
</feature>
<keyword evidence="5 7" id="KW-1133">Transmembrane helix</keyword>
<evidence type="ECO:0000256" key="4">
    <source>
        <dbReference type="ARBA" id="ARBA00022692"/>
    </source>
</evidence>
<proteinExistence type="inferred from homology"/>
<reference evidence="9 10" key="1">
    <citation type="submission" date="2024-02" db="EMBL/GenBank/DDBJ databases">
        <title>Genome analysis and characterization of Microbaculum marinisediminis sp. nov., isolated from marine sediment.</title>
        <authorList>
            <person name="Du Z.-J."/>
            <person name="Ye Y.-Q."/>
            <person name="Zhang Z.-R."/>
            <person name="Yuan S.-M."/>
            <person name="Zhang X.-Y."/>
        </authorList>
    </citation>
    <scope>NUCLEOTIDE SEQUENCE [LARGE SCALE GENOMIC DNA]</scope>
    <source>
        <strain evidence="9 10">SDUM1044001</strain>
    </source>
</reference>
<dbReference type="AlphaFoldDB" id="A0AAW9RRK5"/>
<organism evidence="9 10">
    <name type="scientific">Microbaculum marinum</name>
    <dbReference type="NCBI Taxonomy" id="1764581"/>
    <lineage>
        <taxon>Bacteria</taxon>
        <taxon>Pseudomonadati</taxon>
        <taxon>Pseudomonadota</taxon>
        <taxon>Alphaproteobacteria</taxon>
        <taxon>Hyphomicrobiales</taxon>
        <taxon>Tepidamorphaceae</taxon>
        <taxon>Microbaculum</taxon>
    </lineage>
</organism>
<keyword evidence="6 7" id="KW-0472">Membrane</keyword>
<evidence type="ECO:0000256" key="2">
    <source>
        <dbReference type="ARBA" id="ARBA00022448"/>
    </source>
</evidence>
<dbReference type="EMBL" id="JAZHOF010000002">
    <property type="protein sequence ID" value="MEJ8570738.1"/>
    <property type="molecule type" value="Genomic_DNA"/>
</dbReference>
<name>A0AAW9RRK5_9HYPH</name>
<accession>A0AAW9RRK5</accession>
<feature type="transmembrane region" description="Helical" evidence="7">
    <location>
        <begin position="159"/>
        <end position="180"/>
    </location>
</feature>
<dbReference type="RefSeq" id="WP_340328484.1">
    <property type="nucleotide sequence ID" value="NZ_JAZHOF010000002.1"/>
</dbReference>